<evidence type="ECO:0000313" key="2">
    <source>
        <dbReference type="Proteomes" id="UP000703269"/>
    </source>
</evidence>
<comment type="caution">
    <text evidence="1">The sequence shown here is derived from an EMBL/GenBank/DDBJ whole genome shotgun (WGS) entry which is preliminary data.</text>
</comment>
<protein>
    <submittedName>
        <fullName evidence="1">Uncharacterized protein</fullName>
    </submittedName>
</protein>
<gene>
    <name evidence="1" type="ORF">PsYK624_146670</name>
</gene>
<sequence length="534" mass="57399">MELTTLPCEIAERGFDWLCDFVASAFPNEPPHRELTLSDLPPDIIYIIISHLTSTKPLYIYFLQPDILSLSNTSRALRAQCLPHLFQELRVRFTLATPPHDPRPADAPCEPACRTHAIWADARPATGTPTLARLARFLAHSPHVAPHVRLLALEARSAHALCAADRCGHPRAREGVVARADLLRVLALLPRLRALQLIDVRVAELGAPAVALKPVRAEIQHLRISFSSQTSARAGNVELRHAIGALGLFRAVDVLHLGPFLTCETGSAIVIPGGVTVRALFLRNPWPMRGTLAALVAAPRLGLEALDVGDAWTVHTVEDEVMALMEGGPLVEGDAADTDVVAAVRALLRASGGGLTHLGLGAMTLCHHAFLAGSPAERVFEDCVFAWCPNLSSLALTVAISAHRPGRTQPMLAHTAQLLEALTRDHGRLPSLRALTLSVELASLRSPHGASEHGWLTRGLDAHRALFGRIDGALAGLAGALDVAFVASEAEPCNLDVAALTEVYFPAVLPRAWAKMRGVPSDSPWAVRRRLSMA</sequence>
<name>A0A9P3GN24_9APHY</name>
<reference evidence="1 2" key="1">
    <citation type="submission" date="2021-08" db="EMBL/GenBank/DDBJ databases">
        <title>Draft Genome Sequence of Phanerochaete sordida strain YK-624.</title>
        <authorList>
            <person name="Mori T."/>
            <person name="Dohra H."/>
            <person name="Suzuki T."/>
            <person name="Kawagishi H."/>
            <person name="Hirai H."/>
        </authorList>
    </citation>
    <scope>NUCLEOTIDE SEQUENCE [LARGE SCALE GENOMIC DNA]</scope>
    <source>
        <strain evidence="1 2">YK-624</strain>
    </source>
</reference>
<dbReference type="EMBL" id="BPQB01000087">
    <property type="protein sequence ID" value="GJE98437.1"/>
    <property type="molecule type" value="Genomic_DNA"/>
</dbReference>
<organism evidence="1 2">
    <name type="scientific">Phanerochaete sordida</name>
    <dbReference type="NCBI Taxonomy" id="48140"/>
    <lineage>
        <taxon>Eukaryota</taxon>
        <taxon>Fungi</taxon>
        <taxon>Dikarya</taxon>
        <taxon>Basidiomycota</taxon>
        <taxon>Agaricomycotina</taxon>
        <taxon>Agaricomycetes</taxon>
        <taxon>Polyporales</taxon>
        <taxon>Phanerochaetaceae</taxon>
        <taxon>Phanerochaete</taxon>
    </lineage>
</organism>
<keyword evidence="2" id="KW-1185">Reference proteome</keyword>
<proteinExistence type="predicted"/>
<dbReference type="AlphaFoldDB" id="A0A9P3GN24"/>
<accession>A0A9P3GN24</accession>
<evidence type="ECO:0000313" key="1">
    <source>
        <dbReference type="EMBL" id="GJE98437.1"/>
    </source>
</evidence>
<dbReference type="Proteomes" id="UP000703269">
    <property type="component" value="Unassembled WGS sequence"/>
</dbReference>